<comment type="caution">
    <text evidence="2">The sequence shown here is derived from an EMBL/GenBank/DDBJ whole genome shotgun (WGS) entry which is preliminary data.</text>
</comment>
<reference evidence="2 3" key="1">
    <citation type="submission" date="2014-04" db="EMBL/GenBank/DDBJ databases">
        <title>Characterization and application of a salt tolerant electro-active bacterium.</title>
        <authorList>
            <person name="Yang L."/>
            <person name="Wei S."/>
            <person name="Tay Q.X.M."/>
        </authorList>
    </citation>
    <scope>NUCLEOTIDE SEQUENCE [LARGE SCALE GENOMIC DNA]</scope>
    <source>
        <strain evidence="2 3">LY1</strain>
    </source>
</reference>
<dbReference type="Pfam" id="PF08447">
    <property type="entry name" value="PAS_3"/>
    <property type="match status" value="1"/>
</dbReference>
<dbReference type="STRING" id="1048983.EL17_22180"/>
<dbReference type="InterPro" id="IPR036097">
    <property type="entry name" value="HisK_dim/P_sf"/>
</dbReference>
<dbReference type="InterPro" id="IPR000700">
    <property type="entry name" value="PAS-assoc_C"/>
</dbReference>
<accession>A0A074L0H7</accession>
<dbReference type="InterPro" id="IPR003018">
    <property type="entry name" value="GAF"/>
</dbReference>
<dbReference type="Proteomes" id="UP000027821">
    <property type="component" value="Unassembled WGS sequence"/>
</dbReference>
<proteinExistence type="predicted"/>
<keyword evidence="3" id="KW-1185">Reference proteome</keyword>
<evidence type="ECO:0000259" key="1">
    <source>
        <dbReference type="PROSITE" id="PS50113"/>
    </source>
</evidence>
<dbReference type="CDD" id="cd00130">
    <property type="entry name" value="PAS"/>
    <property type="match status" value="1"/>
</dbReference>
<dbReference type="SUPFAM" id="SSF55781">
    <property type="entry name" value="GAF domain-like"/>
    <property type="match status" value="1"/>
</dbReference>
<dbReference type="Gene3D" id="3.30.450.20">
    <property type="entry name" value="PAS domain"/>
    <property type="match status" value="1"/>
</dbReference>
<dbReference type="PROSITE" id="PS50113">
    <property type="entry name" value="PAC"/>
    <property type="match status" value="1"/>
</dbReference>
<dbReference type="OrthoDB" id="9811889at2"/>
<dbReference type="PANTHER" id="PTHR43102:SF2">
    <property type="entry name" value="GAF DOMAIN-CONTAINING PROTEIN"/>
    <property type="match status" value="1"/>
</dbReference>
<dbReference type="eggNOG" id="COG2203">
    <property type="taxonomic scope" value="Bacteria"/>
</dbReference>
<dbReference type="InterPro" id="IPR029016">
    <property type="entry name" value="GAF-like_dom_sf"/>
</dbReference>
<dbReference type="Pfam" id="PF01590">
    <property type="entry name" value="GAF"/>
    <property type="match status" value="1"/>
</dbReference>
<dbReference type="SUPFAM" id="SSF47384">
    <property type="entry name" value="Homodimeric domain of signal transducing histidine kinase"/>
    <property type="match status" value="1"/>
</dbReference>
<dbReference type="RefSeq" id="WP_084166058.1">
    <property type="nucleotide sequence ID" value="NZ_JMIH01000004.1"/>
</dbReference>
<evidence type="ECO:0000313" key="2">
    <source>
        <dbReference type="EMBL" id="KEO75736.1"/>
    </source>
</evidence>
<feature type="domain" description="PAC" evidence="1">
    <location>
        <begin position="248"/>
        <end position="300"/>
    </location>
</feature>
<dbReference type="SMART" id="SM00065">
    <property type="entry name" value="GAF"/>
    <property type="match status" value="1"/>
</dbReference>
<evidence type="ECO:0000313" key="3">
    <source>
        <dbReference type="Proteomes" id="UP000027821"/>
    </source>
</evidence>
<name>A0A074L0H7_9BACT</name>
<dbReference type="SUPFAM" id="SSF55785">
    <property type="entry name" value="PYP-like sensor domain (PAS domain)"/>
    <property type="match status" value="1"/>
</dbReference>
<dbReference type="EMBL" id="JMIH01000004">
    <property type="protein sequence ID" value="KEO75736.1"/>
    <property type="molecule type" value="Genomic_DNA"/>
</dbReference>
<dbReference type="AlphaFoldDB" id="A0A074L0H7"/>
<dbReference type="GO" id="GO:0000155">
    <property type="term" value="F:phosphorelay sensor kinase activity"/>
    <property type="evidence" value="ECO:0007669"/>
    <property type="project" value="InterPro"/>
</dbReference>
<protein>
    <recommendedName>
        <fullName evidence="1">PAC domain-containing protein</fullName>
    </recommendedName>
</protein>
<dbReference type="InterPro" id="IPR013655">
    <property type="entry name" value="PAS_fold_3"/>
</dbReference>
<gene>
    <name evidence="2" type="ORF">EL17_22180</name>
</gene>
<dbReference type="Gene3D" id="3.30.450.40">
    <property type="match status" value="1"/>
</dbReference>
<dbReference type="InterPro" id="IPR035965">
    <property type="entry name" value="PAS-like_dom_sf"/>
</dbReference>
<dbReference type="PANTHER" id="PTHR43102">
    <property type="entry name" value="SLR1143 PROTEIN"/>
    <property type="match status" value="1"/>
</dbReference>
<sequence length="372" mass="42512">MNEIKRLLDLKSYQVLDTLPDKELNDIIEIASTICDTPISLITFVDDKRQWFKAKKGLVINETPRADAFCKYALTNPNDLLVVNDPLTDKRFNNNPLVLGNPYIRFYAGAPLVSSEGHVLGTLCVIDNQPRNISDSQLNALKLLAKKVMNILETKKLLAEQNNTIENSSIRLKKLSDQAPGVIYQLEMNTEGKMSFTFLSEGIKEVHPYLDIEDLKKNPEIAFEVVHPEDVAMVQETLFSAFTNLIMWDIEYRVIATDTGITSWHWARAKPEKKDDGSVILYGTFQDITEKKKYIETLEQIIFDISHVMRKPVATMMGLTGMLDPNHIDHHTLSDIIQHIQNTSLEMDTYLHKLNKAYCEKKLDYFSPYNGE</sequence>
<dbReference type="InterPro" id="IPR000014">
    <property type="entry name" value="PAS"/>
</dbReference>
<organism evidence="2 3">
    <name type="scientific">Anditalea andensis</name>
    <dbReference type="NCBI Taxonomy" id="1048983"/>
    <lineage>
        <taxon>Bacteria</taxon>
        <taxon>Pseudomonadati</taxon>
        <taxon>Bacteroidota</taxon>
        <taxon>Cytophagia</taxon>
        <taxon>Cytophagales</taxon>
        <taxon>Cytophagaceae</taxon>
        <taxon>Anditalea</taxon>
    </lineage>
</organism>